<evidence type="ECO:0000313" key="2">
    <source>
        <dbReference type="EMBL" id="GER87853.1"/>
    </source>
</evidence>
<keyword evidence="3" id="KW-1185">Reference proteome</keyword>
<gene>
    <name evidence="2" type="ORF">KDW_20150</name>
</gene>
<proteinExistence type="predicted"/>
<evidence type="ECO:0000313" key="3">
    <source>
        <dbReference type="Proteomes" id="UP000326912"/>
    </source>
</evidence>
<evidence type="ECO:0000256" key="1">
    <source>
        <dbReference type="SAM" id="MobiDB-lite"/>
    </source>
</evidence>
<protein>
    <recommendedName>
        <fullName evidence="4">Pyrrolo-quinoline quinone</fullName>
    </recommendedName>
</protein>
<dbReference type="Proteomes" id="UP000326912">
    <property type="component" value="Unassembled WGS sequence"/>
</dbReference>
<name>A0A5J4KJF0_9CHLR</name>
<sequence length="1162" mass="122251">MISQDSSAQNHDSTFKPFRPTLSMKRRQLFLALSFLVVFGVAGGSFLTLNLANPRFAHAASDSSAITTYKGNNARTGQNPNETILTTKNVTQNQFGKRVTYPVDGQIYSEPLYVPNLTINGQAHNVVFVETEHDSVYAFDADQTTPTNPLWKKSFLINGATTASNLDVSCNDMIPETGITGTPVLDPATSTMYVVALTKENGNLIYRLHALDFTSGAEKTGSPTVISGSVKGSGRGNVNGTLTFTPLVERQRSALLLSNGQVYIAFASFCDVGSYHGWIMSYDSSSLQQTHIYNNTPDGIGGGIWGAGGALTADSAGNIYTVSGNGDFNLNQAGGRNGGDSFIKLGPDLSTNANNYFTPFNQSCLQQADADLGSGGPVLIPNTNMMVGAGKEGRVYVIDRNNMGKYTSLPGLNCGATSNDRKRTDIDKVHQELPPASIGGMFSSPVYWNGTVYFNGVNDHIKAFKYNFSTDKLETAPYAQSPETFKFTGGDAVLSSNGTTIGTGILWAIDPLGILRAYDANNIYHEIYNSSQNSARDGLDSYVKFTTPTVANGQVFAGTKTSLTIYGLLDNVPQPTPTPISTVTPTPQPTGTPVTGGSGFNNAGIADDTNPGGSNFDGLHNSYSKQELQYNGINAGDNAFYNNMVFTWPDITSGSPDNYVANGQTVNVTSVSNANILGFLGSAAGGTSYGTATINYTDGSHQNFTLGFSDWTLGGGNAPISFGNGKMATLNYRDTPNGFQPVTNYIFYADVVMQTGKTVQSVTLPGKTTGGALHVFAIATKQGTVTTNPTPTVPYNNTGTSDDTNPGGAALDSKYSYSAQATQLAGLIPGASVNAYGATFVWPAANPGTPNNYLVQGQVIPVTPVDGAQTLAFLGSSTVGNSQGSTTITYTDGSTQAFSLGFSDWTLGGDNQSPAYGNQIAVTMPYRNFAGGKQSINNFVFYAEVSLQAGKMIQSVTLPGSTTGGQMHVFAIATTSTAANPTVAYNNAGSSDDNNPAGANLQSNYSYSAQALAAAGLKPGGSVIVNGTSFIWPSGIGHNNNYEANGQIVPVNAIYGASTLAFLGSSTLGPSAGTVVITYTDGTTQTENLGMSDWALGGGNQSPSYGNRVVSTMPYRNNSAGRQTMKNYVFYGEITLTNYKVSVKSITLPNNSHLHIFSVATR</sequence>
<feature type="compositionally biased region" description="Low complexity" evidence="1">
    <location>
        <begin position="787"/>
        <end position="800"/>
    </location>
</feature>
<accession>A0A5J4KJF0</accession>
<feature type="region of interest" description="Disordered" evidence="1">
    <location>
        <begin position="787"/>
        <end position="807"/>
    </location>
</feature>
<evidence type="ECO:0008006" key="4">
    <source>
        <dbReference type="Google" id="ProtNLM"/>
    </source>
</evidence>
<reference evidence="2 3" key="1">
    <citation type="submission" date="2019-10" db="EMBL/GenBank/DDBJ databases">
        <title>Dictyobacter vulcani sp. nov., within the class Ktedonobacteria, isolated from soil of volcanic Mt. Zao.</title>
        <authorList>
            <person name="Zheng Y."/>
            <person name="Wang C.M."/>
            <person name="Sakai Y."/>
            <person name="Abe K."/>
            <person name="Yokota A."/>
            <person name="Yabe S."/>
        </authorList>
    </citation>
    <scope>NUCLEOTIDE SEQUENCE [LARGE SCALE GENOMIC DNA]</scope>
    <source>
        <strain evidence="2 3">W12</strain>
    </source>
</reference>
<dbReference type="AlphaFoldDB" id="A0A5J4KJF0"/>
<comment type="caution">
    <text evidence="2">The sequence shown here is derived from an EMBL/GenBank/DDBJ whole genome shotgun (WGS) entry which is preliminary data.</text>
</comment>
<organism evidence="2 3">
    <name type="scientific">Dictyobacter vulcani</name>
    <dbReference type="NCBI Taxonomy" id="2607529"/>
    <lineage>
        <taxon>Bacteria</taxon>
        <taxon>Bacillati</taxon>
        <taxon>Chloroflexota</taxon>
        <taxon>Ktedonobacteria</taxon>
        <taxon>Ktedonobacterales</taxon>
        <taxon>Dictyobacteraceae</taxon>
        <taxon>Dictyobacter</taxon>
    </lineage>
</organism>
<dbReference type="InterPro" id="IPR011047">
    <property type="entry name" value="Quinoprotein_ADH-like_sf"/>
</dbReference>
<dbReference type="EMBL" id="BKZW01000001">
    <property type="protein sequence ID" value="GER87853.1"/>
    <property type="molecule type" value="Genomic_DNA"/>
</dbReference>
<dbReference type="SUPFAM" id="SSF50998">
    <property type="entry name" value="Quinoprotein alcohol dehydrogenase-like"/>
    <property type="match status" value="1"/>
</dbReference>
<dbReference type="RefSeq" id="WP_162005107.1">
    <property type="nucleotide sequence ID" value="NZ_BKZW01000001.1"/>
</dbReference>